<accession>A0A0E9RD97</accession>
<reference evidence="1" key="2">
    <citation type="journal article" date="2015" name="Fish Shellfish Immunol.">
        <title>Early steps in the European eel (Anguilla anguilla)-Vibrio vulnificus interaction in the gills: Role of the RtxA13 toxin.</title>
        <authorList>
            <person name="Callol A."/>
            <person name="Pajuelo D."/>
            <person name="Ebbesson L."/>
            <person name="Teles M."/>
            <person name="MacKenzie S."/>
            <person name="Amaro C."/>
        </authorList>
    </citation>
    <scope>NUCLEOTIDE SEQUENCE</scope>
</reference>
<evidence type="ECO:0000313" key="1">
    <source>
        <dbReference type="EMBL" id="JAH26293.1"/>
    </source>
</evidence>
<sequence length="15" mass="1553">MCLGTLELGTGLTPF</sequence>
<protein>
    <submittedName>
        <fullName evidence="1">Uncharacterized protein</fullName>
    </submittedName>
</protein>
<proteinExistence type="predicted"/>
<organism evidence="1">
    <name type="scientific">Anguilla anguilla</name>
    <name type="common">European freshwater eel</name>
    <name type="synonym">Muraena anguilla</name>
    <dbReference type="NCBI Taxonomy" id="7936"/>
    <lineage>
        <taxon>Eukaryota</taxon>
        <taxon>Metazoa</taxon>
        <taxon>Chordata</taxon>
        <taxon>Craniata</taxon>
        <taxon>Vertebrata</taxon>
        <taxon>Euteleostomi</taxon>
        <taxon>Actinopterygii</taxon>
        <taxon>Neopterygii</taxon>
        <taxon>Teleostei</taxon>
        <taxon>Anguilliformes</taxon>
        <taxon>Anguillidae</taxon>
        <taxon>Anguilla</taxon>
    </lineage>
</organism>
<name>A0A0E9RD97_ANGAN</name>
<dbReference type="EMBL" id="GBXM01082284">
    <property type="protein sequence ID" value="JAH26293.1"/>
    <property type="molecule type" value="Transcribed_RNA"/>
</dbReference>
<reference evidence="1" key="1">
    <citation type="submission" date="2014-11" db="EMBL/GenBank/DDBJ databases">
        <authorList>
            <person name="Amaro Gonzalez C."/>
        </authorList>
    </citation>
    <scope>NUCLEOTIDE SEQUENCE</scope>
</reference>